<proteinExistence type="predicted"/>
<dbReference type="HOGENOM" id="CLU_2086363_0_0_1"/>
<dbReference type="Proteomes" id="UP000054485">
    <property type="component" value="Unassembled WGS sequence"/>
</dbReference>
<keyword evidence="2" id="KW-1185">Reference proteome</keyword>
<protein>
    <submittedName>
        <fullName evidence="1">Uncharacterized protein</fullName>
    </submittedName>
</protein>
<reference evidence="2" key="2">
    <citation type="submission" date="2015-01" db="EMBL/GenBank/DDBJ databases">
        <title>Evolutionary Origins and Diversification of the Mycorrhizal Mutualists.</title>
        <authorList>
            <consortium name="DOE Joint Genome Institute"/>
            <consortium name="Mycorrhizal Genomics Consortium"/>
            <person name="Kohler A."/>
            <person name="Kuo A."/>
            <person name="Nagy L.G."/>
            <person name="Floudas D."/>
            <person name="Copeland A."/>
            <person name="Barry K.W."/>
            <person name="Cichocki N."/>
            <person name="Veneault-Fourrey C."/>
            <person name="LaButti K."/>
            <person name="Lindquist E.A."/>
            <person name="Lipzen A."/>
            <person name="Lundell T."/>
            <person name="Morin E."/>
            <person name="Murat C."/>
            <person name="Riley R."/>
            <person name="Ohm R."/>
            <person name="Sun H."/>
            <person name="Tunlid A."/>
            <person name="Henrissat B."/>
            <person name="Grigoriev I.V."/>
            <person name="Hibbett D.S."/>
            <person name="Martin F."/>
        </authorList>
    </citation>
    <scope>NUCLEOTIDE SEQUENCE [LARGE SCALE GENOMIC DNA]</scope>
    <source>
        <strain evidence="2">UH-Slu-Lm8-n1</strain>
    </source>
</reference>
<dbReference type="InParanoid" id="A0A0D0BEH8"/>
<evidence type="ECO:0000313" key="1">
    <source>
        <dbReference type="EMBL" id="KIK41733.1"/>
    </source>
</evidence>
<sequence length="117" mass="13552">MKTTLIAMHLFYHPIIDCHAPLPLTFSLIDWMNLTRFYTACLFFSLKLDYQWNNTVFWDCLILNKSITQTGFISYESSLSPACYQCLPSAPRLQVAQDLLKYAEKNLFCTSDQCHAP</sequence>
<dbReference type="AlphaFoldDB" id="A0A0D0BEH8"/>
<name>A0A0D0BEH8_9AGAM</name>
<accession>A0A0D0BEH8</accession>
<reference evidence="1 2" key="1">
    <citation type="submission" date="2014-04" db="EMBL/GenBank/DDBJ databases">
        <authorList>
            <consortium name="DOE Joint Genome Institute"/>
            <person name="Kuo A."/>
            <person name="Ruytinx J."/>
            <person name="Rineau F."/>
            <person name="Colpaert J."/>
            <person name="Kohler A."/>
            <person name="Nagy L.G."/>
            <person name="Floudas D."/>
            <person name="Copeland A."/>
            <person name="Barry K.W."/>
            <person name="Cichocki N."/>
            <person name="Veneault-Fourrey C."/>
            <person name="LaButti K."/>
            <person name="Lindquist E.A."/>
            <person name="Lipzen A."/>
            <person name="Lundell T."/>
            <person name="Morin E."/>
            <person name="Murat C."/>
            <person name="Sun H."/>
            <person name="Tunlid A."/>
            <person name="Henrissat B."/>
            <person name="Grigoriev I.V."/>
            <person name="Hibbett D.S."/>
            <person name="Martin F."/>
            <person name="Nordberg H.P."/>
            <person name="Cantor M.N."/>
            <person name="Hua S.X."/>
        </authorList>
    </citation>
    <scope>NUCLEOTIDE SEQUENCE [LARGE SCALE GENOMIC DNA]</scope>
    <source>
        <strain evidence="1 2">UH-Slu-Lm8-n1</strain>
    </source>
</reference>
<dbReference type="EMBL" id="KN835260">
    <property type="protein sequence ID" value="KIK41733.1"/>
    <property type="molecule type" value="Genomic_DNA"/>
</dbReference>
<organism evidence="1 2">
    <name type="scientific">Suillus luteus UH-Slu-Lm8-n1</name>
    <dbReference type="NCBI Taxonomy" id="930992"/>
    <lineage>
        <taxon>Eukaryota</taxon>
        <taxon>Fungi</taxon>
        <taxon>Dikarya</taxon>
        <taxon>Basidiomycota</taxon>
        <taxon>Agaricomycotina</taxon>
        <taxon>Agaricomycetes</taxon>
        <taxon>Agaricomycetidae</taxon>
        <taxon>Boletales</taxon>
        <taxon>Suillineae</taxon>
        <taxon>Suillaceae</taxon>
        <taxon>Suillus</taxon>
    </lineage>
</organism>
<gene>
    <name evidence="1" type="ORF">CY34DRAFT_189476</name>
</gene>
<evidence type="ECO:0000313" key="2">
    <source>
        <dbReference type="Proteomes" id="UP000054485"/>
    </source>
</evidence>